<dbReference type="GeneID" id="34555567"/>
<comment type="caution">
    <text evidence="2">The sequence shown here is derived from an EMBL/GenBank/DDBJ whole genome shotgun (WGS) entry which is preliminary data.</text>
</comment>
<dbReference type="EMBL" id="MJBS01000013">
    <property type="protein sequence ID" value="OHF02414.1"/>
    <property type="molecule type" value="Genomic_DNA"/>
</dbReference>
<keyword evidence="3" id="KW-1185">Reference proteome</keyword>
<feature type="compositionally biased region" description="Low complexity" evidence="1">
    <location>
        <begin position="163"/>
        <end position="173"/>
    </location>
</feature>
<evidence type="ECO:0000313" key="3">
    <source>
        <dbReference type="Proteomes" id="UP000176998"/>
    </source>
</evidence>
<organism evidence="2 3">
    <name type="scientific">Colletotrichum orchidophilum</name>
    <dbReference type="NCBI Taxonomy" id="1209926"/>
    <lineage>
        <taxon>Eukaryota</taxon>
        <taxon>Fungi</taxon>
        <taxon>Dikarya</taxon>
        <taxon>Ascomycota</taxon>
        <taxon>Pezizomycotina</taxon>
        <taxon>Sordariomycetes</taxon>
        <taxon>Hypocreomycetidae</taxon>
        <taxon>Glomerellales</taxon>
        <taxon>Glomerellaceae</taxon>
        <taxon>Colletotrichum</taxon>
    </lineage>
</organism>
<dbReference type="Proteomes" id="UP000176998">
    <property type="component" value="Unassembled WGS sequence"/>
</dbReference>
<feature type="region of interest" description="Disordered" evidence="1">
    <location>
        <begin position="138"/>
        <end position="258"/>
    </location>
</feature>
<feature type="region of interest" description="Disordered" evidence="1">
    <location>
        <begin position="26"/>
        <end position="121"/>
    </location>
</feature>
<feature type="compositionally biased region" description="Low complexity" evidence="1">
    <location>
        <begin position="55"/>
        <end position="69"/>
    </location>
</feature>
<evidence type="ECO:0000256" key="1">
    <source>
        <dbReference type="SAM" id="MobiDB-lite"/>
    </source>
</evidence>
<sequence>MDEDDPSTAIDPEMAAFMGFASFGTQPAAKKRKYNHRTDAVSSAGAHPARNSVPAANGANQTALAARAPRAPPPSTETVAVAPATNVNEIALDDDDEDGGDENVTAAGEDEDMENGGANLYSDSTIAPALAHAQSLIDELANRGGRDGTATEDGISVPQAQGTTSSFPTSSTTLPQRPDASWGKEVGSAPTTMPTRERPAQHRGHQGYQQQQRNDGKPWWEGYYDPASNENPWERLEKKAGVQSRGAWVSRGSQAQTA</sequence>
<dbReference type="AlphaFoldDB" id="A0A1G4BLX7"/>
<protein>
    <submittedName>
        <fullName evidence="2">Uncharacterized protein</fullName>
    </submittedName>
</protein>
<dbReference type="OrthoDB" id="5419162at2759"/>
<proteinExistence type="predicted"/>
<dbReference type="RefSeq" id="XP_022479555.1">
    <property type="nucleotide sequence ID" value="XM_022614057.1"/>
</dbReference>
<name>A0A1G4BLX7_9PEZI</name>
<accession>A0A1G4BLX7</accession>
<feature type="compositionally biased region" description="Acidic residues" evidence="1">
    <location>
        <begin position="91"/>
        <end position="101"/>
    </location>
</feature>
<reference evidence="2 3" key="1">
    <citation type="submission" date="2016-09" db="EMBL/GenBank/DDBJ databases">
        <authorList>
            <person name="Capua I."/>
            <person name="De Benedictis P."/>
            <person name="Joannis T."/>
            <person name="Lombin L.H."/>
            <person name="Cattoli G."/>
        </authorList>
    </citation>
    <scope>NUCLEOTIDE SEQUENCE [LARGE SCALE GENOMIC DNA]</scope>
    <source>
        <strain evidence="2 3">IMI 309357</strain>
    </source>
</reference>
<evidence type="ECO:0000313" key="2">
    <source>
        <dbReference type="EMBL" id="OHF02414.1"/>
    </source>
</evidence>
<gene>
    <name evidence="2" type="ORF">CORC01_02407</name>
</gene>